<gene>
    <name evidence="3" type="ORF">C1SCF055_LOCUS20983</name>
</gene>
<dbReference type="EMBL" id="CAMXCT020001938">
    <property type="protein sequence ID" value="CAL1147706.1"/>
    <property type="molecule type" value="Genomic_DNA"/>
</dbReference>
<feature type="compositionally biased region" description="Basic and acidic residues" evidence="2">
    <location>
        <begin position="174"/>
        <end position="193"/>
    </location>
</feature>
<protein>
    <submittedName>
        <fullName evidence="3">Uncharacterized protein</fullName>
    </submittedName>
</protein>
<feature type="compositionally biased region" description="Basic residues" evidence="2">
    <location>
        <begin position="235"/>
        <end position="262"/>
    </location>
</feature>
<feature type="compositionally biased region" description="Basic residues" evidence="2">
    <location>
        <begin position="349"/>
        <end position="359"/>
    </location>
</feature>
<evidence type="ECO:0000313" key="5">
    <source>
        <dbReference type="Proteomes" id="UP001152797"/>
    </source>
</evidence>
<evidence type="ECO:0000256" key="2">
    <source>
        <dbReference type="SAM" id="MobiDB-lite"/>
    </source>
</evidence>
<dbReference type="EMBL" id="CAMXCT010001938">
    <property type="protein sequence ID" value="CAI3994331.1"/>
    <property type="molecule type" value="Genomic_DNA"/>
</dbReference>
<dbReference type="EMBL" id="CAMXCT030001938">
    <property type="protein sequence ID" value="CAL4781643.1"/>
    <property type="molecule type" value="Genomic_DNA"/>
</dbReference>
<proteinExistence type="predicted"/>
<feature type="compositionally biased region" description="Basic residues" evidence="2">
    <location>
        <begin position="416"/>
        <end position="431"/>
    </location>
</feature>
<feature type="compositionally biased region" description="Acidic residues" evidence="2">
    <location>
        <begin position="303"/>
        <end position="336"/>
    </location>
</feature>
<name>A0A9P1CQ85_9DINO</name>
<dbReference type="AlphaFoldDB" id="A0A9P1CQ85"/>
<keyword evidence="1" id="KW-0175">Coiled coil</keyword>
<accession>A0A9P1CQ85</accession>
<feature type="compositionally biased region" description="Polar residues" evidence="2">
    <location>
        <begin position="161"/>
        <end position="170"/>
    </location>
</feature>
<evidence type="ECO:0000256" key="1">
    <source>
        <dbReference type="SAM" id="Coils"/>
    </source>
</evidence>
<reference evidence="4 5" key="2">
    <citation type="submission" date="2024-05" db="EMBL/GenBank/DDBJ databases">
        <authorList>
            <person name="Chen Y."/>
            <person name="Shah S."/>
            <person name="Dougan E. K."/>
            <person name="Thang M."/>
            <person name="Chan C."/>
        </authorList>
    </citation>
    <scope>NUCLEOTIDE SEQUENCE [LARGE SCALE GENOMIC DNA]</scope>
</reference>
<feature type="coiled-coil region" evidence="1">
    <location>
        <begin position="78"/>
        <end position="118"/>
    </location>
</feature>
<comment type="caution">
    <text evidence="3">The sequence shown here is derived from an EMBL/GenBank/DDBJ whole genome shotgun (WGS) entry which is preliminary data.</text>
</comment>
<feature type="compositionally biased region" description="Basic residues" evidence="2">
    <location>
        <begin position="279"/>
        <end position="293"/>
    </location>
</feature>
<sequence length="459" mass="50084">MLSHKCVREEGHVLVESPLVCKKCFQLGYDFSSFKSHPCPKELTFDDKPTPVVSTTNSADDPEIPDKRWVTRVDHERKTRVQADMQAAQKEIKRLELLKKLQLERQQLANLMAQKRTATSPEMLDTFPMSEHESSQLAAIEAMKSSPPSHVSEETPKPLTRTVNKDSLVTQGAAKEEPKEKSSVEAASTEHAETLPVTAPPAGISKKAMAKALEAVKTTPCLSPEEQCKALGKTPKPKGRPRNKHAKAKATPKAKSTTRGKKANATPKAKSTAKDKTKTTRKAKTGDRKRKAGKTTETNGNEGMEEEYAWDEEYEYEEAQEPMDWEEDDTGYDEENGDHSHDTLPPASKTRKPRGKGKTGKAAPSSSSSSKAKPPKASSSSSSKAKAPKAKAKASSKKDKKVATQETTTDPDTLAKKARLSRKSCASKKARREALNAGKTPEEAKAAAAKATWLLLACV</sequence>
<reference evidence="3" key="1">
    <citation type="submission" date="2022-10" db="EMBL/GenBank/DDBJ databases">
        <authorList>
            <person name="Chen Y."/>
            <person name="Dougan E. K."/>
            <person name="Chan C."/>
            <person name="Rhodes N."/>
            <person name="Thang M."/>
        </authorList>
    </citation>
    <scope>NUCLEOTIDE SEQUENCE</scope>
</reference>
<keyword evidence="5" id="KW-1185">Reference proteome</keyword>
<evidence type="ECO:0000313" key="3">
    <source>
        <dbReference type="EMBL" id="CAI3994331.1"/>
    </source>
</evidence>
<feature type="compositionally biased region" description="Low complexity" evidence="2">
    <location>
        <begin position="360"/>
        <end position="385"/>
    </location>
</feature>
<feature type="compositionally biased region" description="Basic residues" evidence="2">
    <location>
        <begin position="386"/>
        <end position="400"/>
    </location>
</feature>
<dbReference type="Proteomes" id="UP001152797">
    <property type="component" value="Unassembled WGS sequence"/>
</dbReference>
<evidence type="ECO:0000313" key="4">
    <source>
        <dbReference type="EMBL" id="CAL4781643.1"/>
    </source>
</evidence>
<organism evidence="3">
    <name type="scientific">Cladocopium goreaui</name>
    <dbReference type="NCBI Taxonomy" id="2562237"/>
    <lineage>
        <taxon>Eukaryota</taxon>
        <taxon>Sar</taxon>
        <taxon>Alveolata</taxon>
        <taxon>Dinophyceae</taxon>
        <taxon>Suessiales</taxon>
        <taxon>Symbiodiniaceae</taxon>
        <taxon>Cladocopium</taxon>
    </lineage>
</organism>
<feature type="region of interest" description="Disordered" evidence="2">
    <location>
        <begin position="137"/>
        <end position="444"/>
    </location>
</feature>